<feature type="chain" id="PRO_5028993462" evidence="2">
    <location>
        <begin position="26"/>
        <end position="109"/>
    </location>
</feature>
<accession>A0A7E4W045</accession>
<dbReference type="InterPro" id="IPR011001">
    <property type="entry name" value="Saposin-like"/>
</dbReference>
<reference evidence="5" key="2">
    <citation type="submission" date="2020-10" db="UniProtKB">
        <authorList>
            <consortium name="WormBaseParasite"/>
        </authorList>
    </citation>
    <scope>IDENTIFICATION</scope>
</reference>
<reference evidence="4" key="1">
    <citation type="journal article" date="2013" name="Genetics">
        <title>The draft genome and transcriptome of Panagrellus redivivus are shaped by the harsh demands of a free-living lifestyle.</title>
        <authorList>
            <person name="Srinivasan J."/>
            <person name="Dillman A.R."/>
            <person name="Macchietto M.G."/>
            <person name="Heikkinen L."/>
            <person name="Lakso M."/>
            <person name="Fracchia K.M."/>
            <person name="Antoshechkin I."/>
            <person name="Mortazavi A."/>
            <person name="Wong G."/>
            <person name="Sternberg P.W."/>
        </authorList>
    </citation>
    <scope>NUCLEOTIDE SEQUENCE [LARGE SCALE GENOMIC DNA]</scope>
    <source>
        <strain evidence="4">MT8872</strain>
    </source>
</reference>
<evidence type="ECO:0000259" key="3">
    <source>
        <dbReference type="PROSITE" id="PS50015"/>
    </source>
</evidence>
<dbReference type="SUPFAM" id="SSF47862">
    <property type="entry name" value="Saposin"/>
    <property type="match status" value="1"/>
</dbReference>
<evidence type="ECO:0000256" key="1">
    <source>
        <dbReference type="ARBA" id="ARBA00023157"/>
    </source>
</evidence>
<feature type="domain" description="Saposin B-type" evidence="3">
    <location>
        <begin position="26"/>
        <end position="109"/>
    </location>
</feature>
<proteinExistence type="predicted"/>
<dbReference type="WBParaSite" id="Pan_g4522.t1">
    <property type="protein sequence ID" value="Pan_g4522.t1"/>
    <property type="gene ID" value="Pan_g4522"/>
</dbReference>
<keyword evidence="4" id="KW-1185">Reference proteome</keyword>
<sequence>MKATAAVYFLASAAVLIQFVDRIAAAPPICITCYDMMDDIRDRFHDDFSKVTVTDLQNALISECSKKETGVSLQLCKQTVTANAPKLLDSLKKKSNDAQACRAVTLCNG</sequence>
<dbReference type="Gene3D" id="1.10.225.10">
    <property type="entry name" value="Saposin-like"/>
    <property type="match status" value="1"/>
</dbReference>
<evidence type="ECO:0000313" key="5">
    <source>
        <dbReference type="WBParaSite" id="Pan_g4522.t1"/>
    </source>
</evidence>
<organism evidence="4 5">
    <name type="scientific">Panagrellus redivivus</name>
    <name type="common">Microworm</name>
    <dbReference type="NCBI Taxonomy" id="6233"/>
    <lineage>
        <taxon>Eukaryota</taxon>
        <taxon>Metazoa</taxon>
        <taxon>Ecdysozoa</taxon>
        <taxon>Nematoda</taxon>
        <taxon>Chromadorea</taxon>
        <taxon>Rhabditida</taxon>
        <taxon>Tylenchina</taxon>
        <taxon>Panagrolaimomorpha</taxon>
        <taxon>Panagrolaimoidea</taxon>
        <taxon>Panagrolaimidae</taxon>
        <taxon>Panagrellus</taxon>
    </lineage>
</organism>
<feature type="signal peptide" evidence="2">
    <location>
        <begin position="1"/>
        <end position="25"/>
    </location>
</feature>
<dbReference type="PROSITE" id="PS50015">
    <property type="entry name" value="SAP_B"/>
    <property type="match status" value="1"/>
</dbReference>
<dbReference type="InterPro" id="IPR008139">
    <property type="entry name" value="SaposinB_dom"/>
</dbReference>
<evidence type="ECO:0000256" key="2">
    <source>
        <dbReference type="SAM" id="SignalP"/>
    </source>
</evidence>
<protein>
    <submittedName>
        <fullName evidence="5">Saposin B-type domain-containing protein</fullName>
    </submittedName>
</protein>
<name>A0A7E4W045_PANRE</name>
<dbReference type="Proteomes" id="UP000492821">
    <property type="component" value="Unassembled WGS sequence"/>
</dbReference>
<evidence type="ECO:0000313" key="4">
    <source>
        <dbReference type="Proteomes" id="UP000492821"/>
    </source>
</evidence>
<dbReference type="AlphaFoldDB" id="A0A7E4W045"/>
<keyword evidence="1" id="KW-1015">Disulfide bond</keyword>
<keyword evidence="2" id="KW-0732">Signal</keyword>